<keyword evidence="1" id="KW-0812">Transmembrane</keyword>
<reference evidence="3 4" key="1">
    <citation type="submission" date="2017-02" db="EMBL/GenBank/DDBJ databases">
        <title>The new phylogeny of genus Mycobacterium.</title>
        <authorList>
            <person name="Tortoli E."/>
            <person name="Trovato A."/>
            <person name="Cirillo D.M."/>
        </authorList>
    </citation>
    <scope>NUCLEOTIDE SEQUENCE [LARGE SCALE GENOMIC DNA]</scope>
    <source>
        <strain evidence="3 4">DSM 45145</strain>
    </source>
</reference>
<name>A0A7I7PJF2_9MYCO</name>
<sequence>MRGGRAGRLICLANPPRPTRAAAIDEQLANPYRRSNVLQRIHLVSALLMVPQSVTVTFMLVWSIVTITGQYRRLVRW</sequence>
<dbReference type="Proteomes" id="UP000466894">
    <property type="component" value="Chromosome"/>
</dbReference>
<keyword evidence="1" id="KW-0472">Membrane</keyword>
<evidence type="ECO:0000256" key="1">
    <source>
        <dbReference type="SAM" id="Phobius"/>
    </source>
</evidence>
<evidence type="ECO:0000313" key="2">
    <source>
        <dbReference type="EMBL" id="BBY08685.1"/>
    </source>
</evidence>
<reference evidence="2 5" key="2">
    <citation type="journal article" date="2019" name="Emerg. Microbes Infect.">
        <title>Comprehensive subspecies identification of 175 nontuberculous mycobacteria species based on 7547 genomic profiles.</title>
        <authorList>
            <person name="Matsumoto Y."/>
            <person name="Kinjo T."/>
            <person name="Motooka D."/>
            <person name="Nabeya D."/>
            <person name="Jung N."/>
            <person name="Uechi K."/>
            <person name="Horii T."/>
            <person name="Iida T."/>
            <person name="Fujita J."/>
            <person name="Nakamura S."/>
        </authorList>
    </citation>
    <scope>NUCLEOTIDE SEQUENCE [LARGE SCALE GENOMIC DNA]</scope>
    <source>
        <strain evidence="2 5">JCM 16367</strain>
    </source>
</reference>
<dbReference type="Proteomes" id="UP000192374">
    <property type="component" value="Unassembled WGS sequence"/>
</dbReference>
<dbReference type="OrthoDB" id="8628659at2"/>
<accession>A0A7I7PJF2</accession>
<proteinExistence type="predicted"/>
<dbReference type="EMBL" id="AP022583">
    <property type="protein sequence ID" value="BBY08685.1"/>
    <property type="molecule type" value="Genomic_DNA"/>
</dbReference>
<feature type="transmembrane region" description="Helical" evidence="1">
    <location>
        <begin position="45"/>
        <end position="67"/>
    </location>
</feature>
<keyword evidence="1" id="KW-1133">Transmembrane helix</keyword>
<gene>
    <name evidence="3" type="ORF">BST37_18615</name>
    <name evidence="2" type="ORF">MNVI_40030</name>
</gene>
<dbReference type="EMBL" id="MVIC01000045">
    <property type="protein sequence ID" value="ORB11697.1"/>
    <property type="molecule type" value="Genomic_DNA"/>
</dbReference>
<evidence type="ECO:0000313" key="3">
    <source>
        <dbReference type="EMBL" id="ORB11697.1"/>
    </source>
</evidence>
<evidence type="ECO:0000313" key="5">
    <source>
        <dbReference type="Proteomes" id="UP000466894"/>
    </source>
</evidence>
<dbReference type="AlphaFoldDB" id="A0A7I7PJF2"/>
<protein>
    <submittedName>
        <fullName evidence="2">Uncharacterized protein</fullName>
    </submittedName>
</protein>
<organism evidence="2 5">
    <name type="scientific">Mycobacterium noviomagense</name>
    <dbReference type="NCBI Taxonomy" id="459858"/>
    <lineage>
        <taxon>Bacteria</taxon>
        <taxon>Bacillati</taxon>
        <taxon>Actinomycetota</taxon>
        <taxon>Actinomycetes</taxon>
        <taxon>Mycobacteriales</taxon>
        <taxon>Mycobacteriaceae</taxon>
        <taxon>Mycobacterium</taxon>
    </lineage>
</organism>
<evidence type="ECO:0000313" key="4">
    <source>
        <dbReference type="Proteomes" id="UP000192374"/>
    </source>
</evidence>
<keyword evidence="4" id="KW-1185">Reference proteome</keyword>
<reference evidence="2" key="3">
    <citation type="submission" date="2020-02" db="EMBL/GenBank/DDBJ databases">
        <authorList>
            <person name="Matsumoto Y."/>
            <person name="Motooka D."/>
            <person name="Nakamura S."/>
        </authorList>
    </citation>
    <scope>NUCLEOTIDE SEQUENCE</scope>
    <source>
        <strain evidence="2">JCM 16367</strain>
    </source>
</reference>
<dbReference type="KEGG" id="mnv:MNVI_40030"/>